<protein>
    <submittedName>
        <fullName evidence="2">AsmA protein</fullName>
    </submittedName>
</protein>
<evidence type="ECO:0000256" key="1">
    <source>
        <dbReference type="SAM" id="Phobius"/>
    </source>
</evidence>
<dbReference type="Proteomes" id="UP000289437">
    <property type="component" value="Unassembled WGS sequence"/>
</dbReference>
<reference evidence="2 3" key="1">
    <citation type="submission" date="2018-11" db="EMBL/GenBank/DDBJ databases">
        <authorList>
            <person name="Mardanov A.V."/>
            <person name="Ravin N.V."/>
            <person name="Dedysh S.N."/>
        </authorList>
    </citation>
    <scope>NUCLEOTIDE SEQUENCE [LARGE SCALE GENOMIC DNA]</scope>
    <source>
        <strain evidence="2 3">AF10</strain>
    </source>
</reference>
<comment type="caution">
    <text evidence="2">The sequence shown here is derived from an EMBL/GenBank/DDBJ whole genome shotgun (WGS) entry which is preliminary data.</text>
</comment>
<dbReference type="GO" id="GO:0005886">
    <property type="term" value="C:plasma membrane"/>
    <property type="evidence" value="ECO:0007669"/>
    <property type="project" value="TreeGrafter"/>
</dbReference>
<reference evidence="3" key="2">
    <citation type="submission" date="2019-02" db="EMBL/GenBank/DDBJ databases">
        <title>Granulicella sibirica sp. nov., a psychrotolerant acidobacterium isolated from an organic soil layer in forested tundra, West Siberia.</title>
        <authorList>
            <person name="Oshkin I.Y."/>
            <person name="Kulichevskaya I.S."/>
            <person name="Rijpstra W.I.C."/>
            <person name="Sinninghe Damste J.S."/>
            <person name="Rakitin A.L."/>
            <person name="Ravin N.V."/>
            <person name="Dedysh S.N."/>
        </authorList>
    </citation>
    <scope>NUCLEOTIDE SEQUENCE [LARGE SCALE GENOMIC DNA]</scope>
    <source>
        <strain evidence="3">AF10</strain>
    </source>
</reference>
<dbReference type="PANTHER" id="PTHR30441">
    <property type="entry name" value="DUF748 DOMAIN-CONTAINING PROTEIN"/>
    <property type="match status" value="1"/>
</dbReference>
<accession>A0A4Q0T2Y6</accession>
<keyword evidence="1" id="KW-1133">Transmembrane helix</keyword>
<proteinExistence type="predicted"/>
<sequence length="747" mass="75091">MGKLTKIILSALAALVVIVILAAVALPMFLNADSFRTRIETELSKSLGRKVTIGKLNLSILSGGLLAENAVIADDPRFSSQPFIQADSVKIGVEVLPLVLRREVNIEGFFLQSPKVQLIRAANGTWNYSSIGGASTKQPTPGAQPQDLSVGHVEVADGRVTVSVQAAAGASSTPSRVYDQMTLDVTGFSFTKAFPFKVGAHLPGDGTVTANGTAGPINQQDASETPFSGHLELKHIDPLAAGFVDASDGISGLVENLVLDAAWSGQQMHVTKLLVDTPHLAIVRSNTPKQPKPVGANPEGTTMLRSLTVDSAEVKNGTVTLTTAGQAGAPAVYQQLNAQVTNLTPTSWSPFSLTAQLPGGGSLAANGKAGPFNAENNAATPLSAQITLKHVELETSGVLAPDAGISGLADLQALVQSNGQLLTATGTAHVDNIKLARNGRPSAKPVEAQFAVAQNEQAMTGEIQHAALSVGRAAVNLAGTYQSSGPTTAINLKVNGNAMPIDEIEAFLPALGVSLPQGSRLQGGTVTAALTVSGSTASPIISGPVSLSNTQLAGFDLGAKLQGLSKLTGGRIGLATGSGTTVRSLSMDVREQSGNIRTDKIALDVAGVGTATGAGSVSEGGALNYSMLLKLTGLVNTSPGSAPASNNGGVAGLVGGLAGFIPGGAAGGGGLGSIGGIAGNVLKNGIPVDIAGTTSNPTFAPKIGSIATSVGLGAAQGFIPGKKSGSSDGKVVGDPLKNALGGLLGKH</sequence>
<dbReference type="OrthoDB" id="128715at2"/>
<dbReference type="Pfam" id="PF05359">
    <property type="entry name" value="DUF748"/>
    <property type="match status" value="1"/>
</dbReference>
<dbReference type="InterPro" id="IPR052894">
    <property type="entry name" value="AsmA-related"/>
</dbReference>
<keyword evidence="1" id="KW-0812">Transmembrane</keyword>
<dbReference type="PANTHER" id="PTHR30441:SF8">
    <property type="entry name" value="DUF748 DOMAIN-CONTAINING PROTEIN"/>
    <property type="match status" value="1"/>
</dbReference>
<evidence type="ECO:0000313" key="2">
    <source>
        <dbReference type="EMBL" id="RXH57607.1"/>
    </source>
</evidence>
<evidence type="ECO:0000313" key="3">
    <source>
        <dbReference type="Proteomes" id="UP000289437"/>
    </source>
</evidence>
<dbReference type="RefSeq" id="WP_128911756.1">
    <property type="nucleotide sequence ID" value="NZ_RDSM01000001.1"/>
</dbReference>
<name>A0A4Q0T2Y6_9BACT</name>
<gene>
    <name evidence="2" type="ORF">GRAN_0917</name>
</gene>
<dbReference type="AlphaFoldDB" id="A0A4Q0T2Y6"/>
<keyword evidence="3" id="KW-1185">Reference proteome</keyword>
<keyword evidence="1" id="KW-0472">Membrane</keyword>
<organism evidence="2 3">
    <name type="scientific">Granulicella sibirica</name>
    <dbReference type="NCBI Taxonomy" id="2479048"/>
    <lineage>
        <taxon>Bacteria</taxon>
        <taxon>Pseudomonadati</taxon>
        <taxon>Acidobacteriota</taxon>
        <taxon>Terriglobia</taxon>
        <taxon>Terriglobales</taxon>
        <taxon>Acidobacteriaceae</taxon>
        <taxon>Granulicella</taxon>
    </lineage>
</organism>
<dbReference type="EMBL" id="RDSM01000001">
    <property type="protein sequence ID" value="RXH57607.1"/>
    <property type="molecule type" value="Genomic_DNA"/>
</dbReference>
<dbReference type="InterPro" id="IPR008023">
    <property type="entry name" value="DUF748"/>
</dbReference>
<feature type="transmembrane region" description="Helical" evidence="1">
    <location>
        <begin position="7"/>
        <end position="30"/>
    </location>
</feature>
<dbReference type="GO" id="GO:0090313">
    <property type="term" value="P:regulation of protein targeting to membrane"/>
    <property type="evidence" value="ECO:0007669"/>
    <property type="project" value="TreeGrafter"/>
</dbReference>